<evidence type="ECO:0000313" key="2">
    <source>
        <dbReference type="EMBL" id="MBE1491323.1"/>
    </source>
</evidence>
<keyword evidence="3" id="KW-1185">Reference proteome</keyword>
<sequence>MKLWRRSKPYHRRYWRRLWRYCRCGYRWRCPDSVELPQMPYQPPPPPPLSRAEYRAAVHAATSAPGRTDKPAHPKPTNRRHGWDGPAHARTANGRARGATPAQQHRSRQTTTRA</sequence>
<gene>
    <name evidence="2" type="ORF">H4W31_006961</name>
</gene>
<reference evidence="2" key="1">
    <citation type="submission" date="2020-10" db="EMBL/GenBank/DDBJ databases">
        <title>Sequencing the genomes of 1000 actinobacteria strains.</title>
        <authorList>
            <person name="Klenk H.-P."/>
        </authorList>
    </citation>
    <scope>NUCLEOTIDE SEQUENCE</scope>
    <source>
        <strain evidence="2">DSM 46832</strain>
    </source>
</reference>
<evidence type="ECO:0000256" key="1">
    <source>
        <dbReference type="SAM" id="MobiDB-lite"/>
    </source>
</evidence>
<proteinExistence type="predicted"/>
<accession>A0A927R303</accession>
<feature type="compositionally biased region" description="Low complexity" evidence="1">
    <location>
        <begin position="88"/>
        <end position="102"/>
    </location>
</feature>
<dbReference type="AlphaFoldDB" id="A0A927R303"/>
<comment type="caution">
    <text evidence="2">The sequence shown here is derived from an EMBL/GenBank/DDBJ whole genome shotgun (WGS) entry which is preliminary data.</text>
</comment>
<organism evidence="2 3">
    <name type="scientific">Plantactinospora soyae</name>
    <dbReference type="NCBI Taxonomy" id="1544732"/>
    <lineage>
        <taxon>Bacteria</taxon>
        <taxon>Bacillati</taxon>
        <taxon>Actinomycetota</taxon>
        <taxon>Actinomycetes</taxon>
        <taxon>Micromonosporales</taxon>
        <taxon>Micromonosporaceae</taxon>
        <taxon>Plantactinospora</taxon>
    </lineage>
</organism>
<name>A0A927R303_9ACTN</name>
<feature type="region of interest" description="Disordered" evidence="1">
    <location>
        <begin position="35"/>
        <end position="114"/>
    </location>
</feature>
<protein>
    <submittedName>
        <fullName evidence="2">Uncharacterized protein</fullName>
    </submittedName>
</protein>
<evidence type="ECO:0000313" key="3">
    <source>
        <dbReference type="Proteomes" id="UP000649753"/>
    </source>
</evidence>
<dbReference type="EMBL" id="JADBEB010000001">
    <property type="protein sequence ID" value="MBE1491323.1"/>
    <property type="molecule type" value="Genomic_DNA"/>
</dbReference>
<dbReference type="Proteomes" id="UP000649753">
    <property type="component" value="Unassembled WGS sequence"/>
</dbReference>
<feature type="compositionally biased region" description="Pro residues" evidence="1">
    <location>
        <begin position="40"/>
        <end position="49"/>
    </location>
</feature>